<keyword evidence="3" id="KW-1185">Reference proteome</keyword>
<dbReference type="EMBL" id="VSRR010031578">
    <property type="protein sequence ID" value="MPC70712.1"/>
    <property type="molecule type" value="Genomic_DNA"/>
</dbReference>
<dbReference type="Proteomes" id="UP000324222">
    <property type="component" value="Unassembled WGS sequence"/>
</dbReference>
<accession>A0A5B7HHL2</accession>
<dbReference type="AlphaFoldDB" id="A0A5B7HHL2"/>
<keyword evidence="1" id="KW-1133">Transmembrane helix</keyword>
<evidence type="ECO:0008006" key="4">
    <source>
        <dbReference type="Google" id="ProtNLM"/>
    </source>
</evidence>
<feature type="transmembrane region" description="Helical" evidence="1">
    <location>
        <begin position="6"/>
        <end position="24"/>
    </location>
</feature>
<keyword evidence="1" id="KW-0472">Membrane</keyword>
<evidence type="ECO:0000313" key="3">
    <source>
        <dbReference type="Proteomes" id="UP000324222"/>
    </source>
</evidence>
<reference evidence="2 3" key="1">
    <citation type="submission" date="2019-05" db="EMBL/GenBank/DDBJ databases">
        <title>Another draft genome of Portunus trituberculatus and its Hox gene families provides insights of decapod evolution.</title>
        <authorList>
            <person name="Jeong J.-H."/>
            <person name="Song I."/>
            <person name="Kim S."/>
            <person name="Choi T."/>
            <person name="Kim D."/>
            <person name="Ryu S."/>
            <person name="Kim W."/>
        </authorList>
    </citation>
    <scope>NUCLEOTIDE SEQUENCE [LARGE SCALE GENOMIC DNA]</scope>
    <source>
        <tissue evidence="2">Muscle</tissue>
    </source>
</reference>
<name>A0A5B7HHL2_PORTR</name>
<gene>
    <name evidence="2" type="ORF">E2C01_064966</name>
</gene>
<evidence type="ECO:0000256" key="1">
    <source>
        <dbReference type="SAM" id="Phobius"/>
    </source>
</evidence>
<organism evidence="2 3">
    <name type="scientific">Portunus trituberculatus</name>
    <name type="common">Swimming crab</name>
    <name type="synonym">Neptunus trituberculatus</name>
    <dbReference type="NCBI Taxonomy" id="210409"/>
    <lineage>
        <taxon>Eukaryota</taxon>
        <taxon>Metazoa</taxon>
        <taxon>Ecdysozoa</taxon>
        <taxon>Arthropoda</taxon>
        <taxon>Crustacea</taxon>
        <taxon>Multicrustacea</taxon>
        <taxon>Malacostraca</taxon>
        <taxon>Eumalacostraca</taxon>
        <taxon>Eucarida</taxon>
        <taxon>Decapoda</taxon>
        <taxon>Pleocyemata</taxon>
        <taxon>Brachyura</taxon>
        <taxon>Eubrachyura</taxon>
        <taxon>Portunoidea</taxon>
        <taxon>Portunidae</taxon>
        <taxon>Portuninae</taxon>
        <taxon>Portunus</taxon>
    </lineage>
</organism>
<proteinExistence type="predicted"/>
<evidence type="ECO:0000313" key="2">
    <source>
        <dbReference type="EMBL" id="MPC70712.1"/>
    </source>
</evidence>
<sequence>MCFYKSVLEVVVVVVAVVIGWRCWERRMLWRVDVVRGDEGGGRGGKRRRRRSVLTLLVSWEVMREGGER</sequence>
<comment type="caution">
    <text evidence="2">The sequence shown here is derived from an EMBL/GenBank/DDBJ whole genome shotgun (WGS) entry which is preliminary data.</text>
</comment>
<protein>
    <recommendedName>
        <fullName evidence="4">Transmembrane protein</fullName>
    </recommendedName>
</protein>
<keyword evidence="1" id="KW-0812">Transmembrane</keyword>